<dbReference type="Proteomes" id="UP000195913">
    <property type="component" value="Unassembled WGS sequence"/>
</dbReference>
<dbReference type="RefSeq" id="WP_086996088.1">
    <property type="nucleotide sequence ID" value="NZ_FUHW01000020.1"/>
</dbReference>
<evidence type="ECO:0000313" key="3">
    <source>
        <dbReference type="Proteomes" id="UP000195913"/>
    </source>
</evidence>
<evidence type="ECO:0000313" key="2">
    <source>
        <dbReference type="EMBL" id="SJM56757.1"/>
    </source>
</evidence>
<keyword evidence="3" id="KW-1185">Reference proteome</keyword>
<organism evidence="2 3">
    <name type="scientific">Arthrobacter rhombi</name>
    <dbReference type="NCBI Taxonomy" id="71253"/>
    <lineage>
        <taxon>Bacteria</taxon>
        <taxon>Bacillati</taxon>
        <taxon>Actinomycetota</taxon>
        <taxon>Actinomycetes</taxon>
        <taxon>Micrococcales</taxon>
        <taxon>Micrococcaceae</taxon>
        <taxon>Arthrobacter</taxon>
    </lineage>
</organism>
<name>A0A1R4FLS0_9MICC</name>
<sequence>MTTLGTFPHIDVPWDNLEDSAMDMGTRAGTTPSYLKDAQTAWKRLSGAYEHDETQATVYTALDDLTTPVENWSDALGTAKTAIGDFVDTGRKLQKESESLSAALPGLKAKVEADPDGEDSETSAAVNDFNERARQLRGDWKVAQSTAADTLDGITAGTGSTLPMSETLGGPSLPKVSWADFTSGLDEDFGEVRPEDLLASLRGLSTEELRTWAVANPEAAAVLANNELTAGSTPGSAEAIMWEVVQNNDELTPEGIDGIRNAWLGLDSTDQERLLMLYPGQFGSLNGVPMAARASANIITVAGFREIVRIKRQKLGDKPVRDDYSRDRPSGRGSILGDQGTGEFINDVAAWNAESKRLDSMTQGLDFATENDSQVVLLSLEGDGRVVSMQGTPTSSTSNVSTLVPGTGADLSQLDSYTERLDAINGVADPEAVSFYWQGADLPDEILDNATSKYNEDGGERLAAFDYAVDAEVPRSARSTYVGYSAGGSMLGTAEREGLTSSNIVYVAPAGTGHDVGSPEDTANNSEANRYWIQTRDDPIHHAQDWGGGYHGSSFWSGSQPDHQMGAIRLESGFENPKNPDSIMNGHTDYFGKKSTAAANIRSVIEGGDVSLYVEDQRGAGPGGHPYSPLEEHPEDYAYGKLETVSTESLEAP</sequence>
<dbReference type="AlphaFoldDB" id="A0A1R4FLS0"/>
<feature type="region of interest" description="Disordered" evidence="1">
    <location>
        <begin position="318"/>
        <end position="339"/>
    </location>
</feature>
<feature type="region of interest" description="Disordered" evidence="1">
    <location>
        <begin position="615"/>
        <end position="653"/>
    </location>
</feature>
<proteinExistence type="predicted"/>
<dbReference type="EMBL" id="FUHW01000020">
    <property type="protein sequence ID" value="SJM56757.1"/>
    <property type="molecule type" value="Genomic_DNA"/>
</dbReference>
<gene>
    <name evidence="2" type="ORF">FM101_04610</name>
</gene>
<accession>A0A1R4FLS0</accession>
<feature type="region of interest" description="Disordered" evidence="1">
    <location>
        <begin position="152"/>
        <end position="173"/>
    </location>
</feature>
<protein>
    <submittedName>
        <fullName evidence="2">Uncharacterized protein Rv2079/MT2140</fullName>
    </submittedName>
</protein>
<evidence type="ECO:0000256" key="1">
    <source>
        <dbReference type="SAM" id="MobiDB-lite"/>
    </source>
</evidence>
<feature type="compositionally biased region" description="Basic and acidic residues" evidence="1">
    <location>
        <begin position="318"/>
        <end position="330"/>
    </location>
</feature>
<reference evidence="2 3" key="1">
    <citation type="submission" date="2017-02" db="EMBL/GenBank/DDBJ databases">
        <authorList>
            <person name="Peterson S.W."/>
        </authorList>
    </citation>
    <scope>NUCLEOTIDE SEQUENCE [LARGE SCALE GENOMIC DNA]</scope>
    <source>
        <strain evidence="2 3">B Ar 00.02</strain>
    </source>
</reference>
<feature type="compositionally biased region" description="Polar residues" evidence="1">
    <location>
        <begin position="644"/>
        <end position="653"/>
    </location>
</feature>